<evidence type="ECO:0000313" key="1">
    <source>
        <dbReference type="EMBL" id="EJK71868.1"/>
    </source>
</evidence>
<dbReference type="AlphaFoldDB" id="K0SZR6"/>
<sequence>MSHFLLAGQLAGLEKLVVAPSSTSVSPDLAPSKRNQVRVFCACLKSTPNVIGWSAAMGLFPQRNRRGYVPHLARAKLVNFGRPKQVEIVAPVNAPGIAEEEPAVWLASPTISGV</sequence>
<name>K0SZR6_THAOC</name>
<evidence type="ECO:0000313" key="2">
    <source>
        <dbReference type="Proteomes" id="UP000266841"/>
    </source>
</evidence>
<reference evidence="1 2" key="1">
    <citation type="journal article" date="2012" name="Genome Biol.">
        <title>Genome and low-iron response of an oceanic diatom adapted to chronic iron limitation.</title>
        <authorList>
            <person name="Lommer M."/>
            <person name="Specht M."/>
            <person name="Roy A.S."/>
            <person name="Kraemer L."/>
            <person name="Andreson R."/>
            <person name="Gutowska M.A."/>
            <person name="Wolf J."/>
            <person name="Bergner S.V."/>
            <person name="Schilhabel M.B."/>
            <person name="Klostermeier U.C."/>
            <person name="Beiko R.G."/>
            <person name="Rosenstiel P."/>
            <person name="Hippler M."/>
            <person name="Laroche J."/>
        </authorList>
    </citation>
    <scope>NUCLEOTIDE SEQUENCE [LARGE SCALE GENOMIC DNA]</scope>
    <source>
        <strain evidence="1 2">CCMP1005</strain>
    </source>
</reference>
<gene>
    <name evidence="1" type="ORF">THAOC_06648</name>
</gene>
<accession>K0SZR6</accession>
<proteinExistence type="predicted"/>
<dbReference type="EMBL" id="AGNL01006661">
    <property type="protein sequence ID" value="EJK71868.1"/>
    <property type="molecule type" value="Genomic_DNA"/>
</dbReference>
<comment type="caution">
    <text evidence="1">The sequence shown here is derived from an EMBL/GenBank/DDBJ whole genome shotgun (WGS) entry which is preliminary data.</text>
</comment>
<protein>
    <submittedName>
        <fullName evidence="1">Uncharacterized protein</fullName>
    </submittedName>
</protein>
<dbReference type="Proteomes" id="UP000266841">
    <property type="component" value="Unassembled WGS sequence"/>
</dbReference>
<keyword evidence="2" id="KW-1185">Reference proteome</keyword>
<organism evidence="1 2">
    <name type="scientific">Thalassiosira oceanica</name>
    <name type="common">Marine diatom</name>
    <dbReference type="NCBI Taxonomy" id="159749"/>
    <lineage>
        <taxon>Eukaryota</taxon>
        <taxon>Sar</taxon>
        <taxon>Stramenopiles</taxon>
        <taxon>Ochrophyta</taxon>
        <taxon>Bacillariophyta</taxon>
        <taxon>Coscinodiscophyceae</taxon>
        <taxon>Thalassiosirophycidae</taxon>
        <taxon>Thalassiosirales</taxon>
        <taxon>Thalassiosiraceae</taxon>
        <taxon>Thalassiosira</taxon>
    </lineage>
</organism>